<dbReference type="PANTHER" id="PTHR43077">
    <property type="entry name" value="TRANSPORT PERMEASE YVFS-RELATED"/>
    <property type="match status" value="1"/>
</dbReference>
<feature type="transmembrane region" description="Helical" evidence="5">
    <location>
        <begin position="315"/>
        <end position="334"/>
    </location>
</feature>
<evidence type="ECO:0000256" key="3">
    <source>
        <dbReference type="ARBA" id="ARBA00022989"/>
    </source>
</evidence>
<evidence type="ECO:0000313" key="12">
    <source>
        <dbReference type="Proteomes" id="UP000664081"/>
    </source>
</evidence>
<keyword evidence="3 5" id="KW-1133">Transmembrane helix</keyword>
<gene>
    <name evidence="8" type="ORF">BUZ61_08745</name>
    <name evidence="7" type="ORF">J3T88_10690</name>
    <name evidence="9" type="ORF">NCTC13834_00197</name>
</gene>
<dbReference type="Proteomes" id="UP000240400">
    <property type="component" value="Unassembled WGS sequence"/>
</dbReference>
<evidence type="ECO:0000259" key="6">
    <source>
        <dbReference type="Pfam" id="PF12698"/>
    </source>
</evidence>
<evidence type="ECO:0000256" key="4">
    <source>
        <dbReference type="ARBA" id="ARBA00023136"/>
    </source>
</evidence>
<evidence type="ECO:0000313" key="7">
    <source>
        <dbReference type="EMBL" id="MBO1227766.1"/>
    </source>
</evidence>
<evidence type="ECO:0000256" key="1">
    <source>
        <dbReference type="ARBA" id="ARBA00004141"/>
    </source>
</evidence>
<dbReference type="AlphaFoldDB" id="A0A2T4S9N3"/>
<dbReference type="GO" id="GO:0140359">
    <property type="term" value="F:ABC-type transporter activity"/>
    <property type="evidence" value="ECO:0007669"/>
    <property type="project" value="InterPro"/>
</dbReference>
<organism evidence="8 10">
    <name type="scientific">Staphylococcus nepalensis</name>
    <dbReference type="NCBI Taxonomy" id="214473"/>
    <lineage>
        <taxon>Bacteria</taxon>
        <taxon>Bacillati</taxon>
        <taxon>Bacillota</taxon>
        <taxon>Bacilli</taxon>
        <taxon>Bacillales</taxon>
        <taxon>Staphylococcaceae</taxon>
        <taxon>Staphylococcus</taxon>
    </lineage>
</organism>
<evidence type="ECO:0000313" key="10">
    <source>
        <dbReference type="Proteomes" id="UP000240400"/>
    </source>
</evidence>
<feature type="transmembrane region" description="Helical" evidence="5">
    <location>
        <begin position="9"/>
        <end position="31"/>
    </location>
</feature>
<dbReference type="EMBL" id="PZHR01000043">
    <property type="protein sequence ID" value="PTK58580.1"/>
    <property type="molecule type" value="Genomic_DNA"/>
</dbReference>
<name>A0A2T4S9N3_9STAP</name>
<keyword evidence="12" id="KW-1185">Reference proteome</keyword>
<feature type="transmembrane region" description="Helical" evidence="5">
    <location>
        <begin position="397"/>
        <end position="417"/>
    </location>
</feature>
<sequence length="429" mass="47824">MNIFKSKLLWLAPIVAILIFVIFSIAFYPAFNPKPKDIPMAIVNQDKGTDIQGKNINIGKHLEDKLMDSNSDAVKWVQVDSEADIKKGMKDQKYYGAAIIEKDFSKHALSKTQNVVMDAKKQEMKDKVQSGEVPAEQAKKMQEKMTESGSDQKITTQKASFKTMVNDGGGTQISQMASQILEGMGDNVNQQITKQSLSILQKQDVDVKASDVQSLTHPVNVSSEKINKISSHQAGGNGPFLMFMPVWMGSILISVLLFFAFRTSNNIAIHHRMIASLGQIAMTIVTAFVGAFAYIYFMEVVLGFDFNNTNTTATFVALAIMGFVGLILGTMTWLGLKSIPIFFLLMFFSMQLVTLPKQMLPDFYQKYIVGWNPFAHYANSLREILYLHEGIQLDTTMWMFIGFMIFGAASTVIAAAIRKHSTKRTEVPS</sequence>
<dbReference type="EMBL" id="JAFNLT010000009">
    <property type="protein sequence ID" value="MBO1227766.1"/>
    <property type="molecule type" value="Genomic_DNA"/>
</dbReference>
<reference evidence="7 12" key="4">
    <citation type="submission" date="2021-03" db="EMBL/GenBank/DDBJ databases">
        <title>Staphylococci and Mammaliicocci in bats.</title>
        <authorList>
            <person name="Fountain K."/>
        </authorList>
    </citation>
    <scope>NUCLEOTIDE SEQUENCE [LARGE SCALE GENOMIC DNA]</scope>
    <source>
        <strain evidence="7 12">18_1_E_SW</strain>
    </source>
</reference>
<dbReference type="GO" id="GO:0016020">
    <property type="term" value="C:membrane"/>
    <property type="evidence" value="ECO:0007669"/>
    <property type="project" value="UniProtKB-SubCell"/>
</dbReference>
<feature type="transmembrane region" description="Helical" evidence="5">
    <location>
        <begin position="240"/>
        <end position="261"/>
    </location>
</feature>
<protein>
    <submittedName>
        <fullName evidence="7">ABC transporter permease</fullName>
    </submittedName>
    <submittedName>
        <fullName evidence="8">Phage infection protein</fullName>
    </submittedName>
</protein>
<dbReference type="Proteomes" id="UP000664081">
    <property type="component" value="Unassembled WGS sequence"/>
</dbReference>
<dbReference type="Gene3D" id="3.40.1710.10">
    <property type="entry name" value="abc type-2 transporter like domain"/>
    <property type="match status" value="1"/>
</dbReference>
<reference evidence="8" key="2">
    <citation type="submission" date="2018-03" db="EMBL/GenBank/DDBJ databases">
        <authorList>
            <person name="Keele B.F."/>
        </authorList>
    </citation>
    <scope>NUCLEOTIDE SEQUENCE</scope>
    <source>
        <strain evidence="8">SNUC 4337</strain>
    </source>
</reference>
<evidence type="ECO:0000256" key="5">
    <source>
        <dbReference type="SAM" id="Phobius"/>
    </source>
</evidence>
<reference evidence="9 11" key="3">
    <citation type="submission" date="2018-06" db="EMBL/GenBank/DDBJ databases">
        <authorList>
            <consortium name="Pathogen Informatics"/>
            <person name="Doyle S."/>
        </authorList>
    </citation>
    <scope>NUCLEOTIDE SEQUENCE [LARGE SCALE GENOMIC DNA]</scope>
    <source>
        <strain evidence="9 11">NCTC13834</strain>
    </source>
</reference>
<dbReference type="EMBL" id="UHDS01000001">
    <property type="protein sequence ID" value="SUM53914.1"/>
    <property type="molecule type" value="Genomic_DNA"/>
</dbReference>
<dbReference type="RefSeq" id="WP_103373066.1">
    <property type="nucleotide sequence ID" value="NZ_BMCF01000007.1"/>
</dbReference>
<dbReference type="Pfam" id="PF12698">
    <property type="entry name" value="ABC2_membrane_3"/>
    <property type="match status" value="1"/>
</dbReference>
<accession>A0A2T4S9N3</accession>
<dbReference type="InterPro" id="IPR051328">
    <property type="entry name" value="T7SS_ABC-Transporter"/>
</dbReference>
<keyword evidence="4 5" id="KW-0472">Membrane</keyword>
<feature type="domain" description="ABC-2 type transporter transmembrane" evidence="6">
    <location>
        <begin position="8"/>
        <end position="415"/>
    </location>
</feature>
<comment type="subcellular location">
    <subcellularLocation>
        <location evidence="1">Membrane</location>
        <topology evidence="1">Multi-pass membrane protein</topology>
    </subcellularLocation>
</comment>
<evidence type="ECO:0000313" key="9">
    <source>
        <dbReference type="EMBL" id="SUM53914.1"/>
    </source>
</evidence>
<dbReference type="OrthoDB" id="2406134at2"/>
<keyword evidence="2 5" id="KW-0812">Transmembrane</keyword>
<evidence type="ECO:0000256" key="2">
    <source>
        <dbReference type="ARBA" id="ARBA00022692"/>
    </source>
</evidence>
<feature type="transmembrane region" description="Helical" evidence="5">
    <location>
        <begin position="273"/>
        <end position="295"/>
    </location>
</feature>
<evidence type="ECO:0000313" key="11">
    <source>
        <dbReference type="Proteomes" id="UP000254412"/>
    </source>
</evidence>
<feature type="transmembrane region" description="Helical" evidence="5">
    <location>
        <begin position="341"/>
        <end position="360"/>
    </location>
</feature>
<reference evidence="8 10" key="1">
    <citation type="journal article" date="2016" name="Front. Microbiol.">
        <title>Comprehensive Phylogenetic Analysis of Bovine Non-aureus Staphylococci Species Based on Whole-Genome Sequencing.</title>
        <authorList>
            <person name="Naushad S."/>
            <person name="Barkema H.W."/>
            <person name="Luby C."/>
            <person name="Condas L.A."/>
            <person name="Nobrega D.B."/>
            <person name="Carson D.A."/>
            <person name="De Buck J."/>
        </authorList>
    </citation>
    <scope>NUCLEOTIDE SEQUENCE [LARGE SCALE GENOMIC DNA]</scope>
    <source>
        <strain evidence="8 10">SNUC 4337</strain>
    </source>
</reference>
<evidence type="ECO:0000313" key="8">
    <source>
        <dbReference type="EMBL" id="PTK58580.1"/>
    </source>
</evidence>
<dbReference type="InterPro" id="IPR013525">
    <property type="entry name" value="ABC2_TM"/>
</dbReference>
<dbReference type="PANTHER" id="PTHR43077:SF5">
    <property type="entry name" value="PHAGE INFECTION PROTEIN"/>
    <property type="match status" value="1"/>
</dbReference>
<proteinExistence type="predicted"/>
<dbReference type="Proteomes" id="UP000254412">
    <property type="component" value="Unassembled WGS sequence"/>
</dbReference>